<reference evidence="3 4" key="1">
    <citation type="submission" date="2018-01" db="EMBL/GenBank/DDBJ databases">
        <title>Genome sequence of the PGP bacterium Paenibacillus illinoisensis E3.</title>
        <authorList>
            <person name="Rolli E."/>
            <person name="Marasco R."/>
            <person name="Bessem C."/>
            <person name="Michoud G."/>
            <person name="Gaiarsa S."/>
            <person name="Borin S."/>
            <person name="Daffonchio D."/>
        </authorList>
    </citation>
    <scope>NUCLEOTIDE SEQUENCE [LARGE SCALE GENOMIC DNA]</scope>
    <source>
        <strain evidence="3 4">E3</strain>
    </source>
</reference>
<evidence type="ECO:0000313" key="4">
    <source>
        <dbReference type="Proteomes" id="UP000247459"/>
    </source>
</evidence>
<keyword evidence="2" id="KW-0732">Signal</keyword>
<accession>A0A2W0CJ68</accession>
<feature type="signal peptide" evidence="2">
    <location>
        <begin position="1"/>
        <end position="33"/>
    </location>
</feature>
<feature type="region of interest" description="Disordered" evidence="1">
    <location>
        <begin position="34"/>
        <end position="57"/>
    </location>
</feature>
<evidence type="ECO:0000256" key="1">
    <source>
        <dbReference type="SAM" id="MobiDB-lite"/>
    </source>
</evidence>
<comment type="caution">
    <text evidence="3">The sequence shown here is derived from an EMBL/GenBank/DDBJ whole genome shotgun (WGS) entry which is preliminary data.</text>
</comment>
<proteinExistence type="predicted"/>
<sequence length="404" mass="44848">MIITFIIKQNIVKATLLGVAFTLLCSGCTLSNAKPNDAPNREESGSSQNVNKKQNKDSKSLILNEKNGIVISISSMKEDKLLRNITVDMRGKLKKSFLWNTVVDTSRPPIIDEIDVNADGTKEIIIRMNAGTGTGVAINEVHVLDPNSLEELSVEDSVQRLNNKLNSSIKHQKGKTYIDTELDGKHLSKVYDYDIGSWGERVGFGSIVSYEIQNGRLRASLAGQASMSEFPVKVVVDYNSDLTIENFTLFYSGFLQPPFSEEDVRSMLDHWLPKGDWIVEREDTQYVTSYLNHSSDGESMMISINPMTGTVHDTTSGSPLKSLANVDAPDLFQISNGTKYMAELYRLGKPILEAAGLKPASKDWITGFLGDGYVLGEVIRSNLKFMIKVDVFTGQWEKISDPFQ</sequence>
<dbReference type="Proteomes" id="UP000247459">
    <property type="component" value="Unassembled WGS sequence"/>
</dbReference>
<dbReference type="EMBL" id="PRLG01000003">
    <property type="protein sequence ID" value="PYY30929.1"/>
    <property type="molecule type" value="Genomic_DNA"/>
</dbReference>
<name>A0A2W0CJ68_9BACL</name>
<dbReference type="AlphaFoldDB" id="A0A2W0CJ68"/>
<protein>
    <submittedName>
        <fullName evidence="3">Peptidase M56 BlaR1</fullName>
    </submittedName>
</protein>
<organism evidence="3 4">
    <name type="scientific">Paenibacillus illinoisensis</name>
    <dbReference type="NCBI Taxonomy" id="59845"/>
    <lineage>
        <taxon>Bacteria</taxon>
        <taxon>Bacillati</taxon>
        <taxon>Bacillota</taxon>
        <taxon>Bacilli</taxon>
        <taxon>Bacillales</taxon>
        <taxon>Paenibacillaceae</taxon>
        <taxon>Paenibacillus</taxon>
    </lineage>
</organism>
<evidence type="ECO:0000256" key="2">
    <source>
        <dbReference type="SAM" id="SignalP"/>
    </source>
</evidence>
<gene>
    <name evidence="3" type="ORF">PIL02S_00475</name>
</gene>
<evidence type="ECO:0000313" key="3">
    <source>
        <dbReference type="EMBL" id="PYY30929.1"/>
    </source>
</evidence>
<feature type="chain" id="PRO_5015844920" evidence="2">
    <location>
        <begin position="34"/>
        <end position="404"/>
    </location>
</feature>